<evidence type="ECO:0000256" key="4">
    <source>
        <dbReference type="ARBA" id="ARBA00022840"/>
    </source>
</evidence>
<dbReference type="Gene3D" id="3.40.50.300">
    <property type="entry name" value="P-loop containing nucleotide triphosphate hydrolases"/>
    <property type="match status" value="1"/>
</dbReference>
<evidence type="ECO:0000259" key="6">
    <source>
        <dbReference type="PROSITE" id="PS50893"/>
    </source>
</evidence>
<dbReference type="InterPro" id="IPR027417">
    <property type="entry name" value="P-loop_NTPase"/>
</dbReference>
<dbReference type="RefSeq" id="WP_286288198.1">
    <property type="nucleotide sequence ID" value="NZ_JASXSZ010000002.1"/>
</dbReference>
<proteinExistence type="inferred from homology"/>
<feature type="domain" description="ABC transporter" evidence="6">
    <location>
        <begin position="7"/>
        <end position="240"/>
    </location>
</feature>
<accession>A0ABT7MY15</accession>
<evidence type="ECO:0000313" key="8">
    <source>
        <dbReference type="Proteomes" id="UP001235064"/>
    </source>
</evidence>
<keyword evidence="5" id="KW-0029">Amino-acid transport</keyword>
<keyword evidence="8" id="KW-1185">Reference proteome</keyword>
<dbReference type="PANTHER" id="PTHR43820:SF4">
    <property type="entry name" value="HIGH-AFFINITY BRANCHED-CHAIN AMINO ACID TRANSPORT ATP-BINDING PROTEIN LIVF"/>
    <property type="match status" value="1"/>
</dbReference>
<keyword evidence="4 7" id="KW-0067">ATP-binding</keyword>
<evidence type="ECO:0000313" key="7">
    <source>
        <dbReference type="EMBL" id="MDL9979331.1"/>
    </source>
</evidence>
<evidence type="ECO:0000256" key="3">
    <source>
        <dbReference type="ARBA" id="ARBA00022741"/>
    </source>
</evidence>
<evidence type="ECO:0000256" key="2">
    <source>
        <dbReference type="ARBA" id="ARBA00022448"/>
    </source>
</evidence>
<dbReference type="PROSITE" id="PS50893">
    <property type="entry name" value="ABC_TRANSPORTER_2"/>
    <property type="match status" value="1"/>
</dbReference>
<comment type="similarity">
    <text evidence="1">Belongs to the ABC transporter superfamily.</text>
</comment>
<evidence type="ECO:0000256" key="1">
    <source>
        <dbReference type="ARBA" id="ARBA00005417"/>
    </source>
</evidence>
<gene>
    <name evidence="7" type="ORF">QSV35_08285</name>
</gene>
<dbReference type="InterPro" id="IPR003439">
    <property type="entry name" value="ABC_transporter-like_ATP-bd"/>
</dbReference>
<dbReference type="SUPFAM" id="SSF52540">
    <property type="entry name" value="P-loop containing nucleoside triphosphate hydrolases"/>
    <property type="match status" value="1"/>
</dbReference>
<dbReference type="PROSITE" id="PS00211">
    <property type="entry name" value="ABC_TRANSPORTER_1"/>
    <property type="match status" value="1"/>
</dbReference>
<dbReference type="SMART" id="SM00382">
    <property type="entry name" value="AAA"/>
    <property type="match status" value="1"/>
</dbReference>
<protein>
    <submittedName>
        <fullName evidence="7">ABC transporter ATP-binding protein</fullName>
    </submittedName>
</protein>
<dbReference type="Proteomes" id="UP001235064">
    <property type="component" value="Unassembled WGS sequence"/>
</dbReference>
<organism evidence="7 8">
    <name type="scientific">Microbacterium candidum</name>
    <dbReference type="NCBI Taxonomy" id="3041922"/>
    <lineage>
        <taxon>Bacteria</taxon>
        <taxon>Bacillati</taxon>
        <taxon>Actinomycetota</taxon>
        <taxon>Actinomycetes</taxon>
        <taxon>Micrococcales</taxon>
        <taxon>Microbacteriaceae</taxon>
        <taxon>Microbacterium</taxon>
    </lineage>
</organism>
<dbReference type="InterPro" id="IPR003593">
    <property type="entry name" value="AAA+_ATPase"/>
</dbReference>
<dbReference type="InterPro" id="IPR052156">
    <property type="entry name" value="BCAA_Transport_ATP-bd_LivF"/>
</dbReference>
<name>A0ABT7MY15_9MICO</name>
<evidence type="ECO:0000256" key="5">
    <source>
        <dbReference type="ARBA" id="ARBA00022970"/>
    </source>
</evidence>
<sequence>MTDEIVLEVEHLQTGYGDLKVVRDVSLTVRAGGITVLLGRNGAGKTTTLRAITGLNRTTGGDVRYLGEPLGDVPPHRRVGRGMSYVQEGKRVFHELTIEQNLLLGGLSTGKRKRALAGSVQEIYELFPILGDKRSLPAASMSGGQQQMLAIGQALMAKPKLLILDEPSQGLAPVIVKEVMERVHALKATGIGILLVEQAVQDSVAIADDVSVIEMGRTVLAGAADSVTLDDLQRAYFGGTAA</sequence>
<reference evidence="7 8" key="1">
    <citation type="submission" date="2023-06" db="EMBL/GenBank/DDBJ databases">
        <title>Microbacterium sp. nov., isolated from a waste landfill.</title>
        <authorList>
            <person name="Wen W."/>
        </authorList>
    </citation>
    <scope>NUCLEOTIDE SEQUENCE [LARGE SCALE GENOMIC DNA]</scope>
    <source>
        <strain evidence="7 8">ASV49</strain>
    </source>
</reference>
<dbReference type="CDD" id="cd03224">
    <property type="entry name" value="ABC_TM1139_LivF_branched"/>
    <property type="match status" value="1"/>
</dbReference>
<dbReference type="GO" id="GO:0005524">
    <property type="term" value="F:ATP binding"/>
    <property type="evidence" value="ECO:0007669"/>
    <property type="project" value="UniProtKB-KW"/>
</dbReference>
<dbReference type="PANTHER" id="PTHR43820">
    <property type="entry name" value="HIGH-AFFINITY BRANCHED-CHAIN AMINO ACID TRANSPORT ATP-BINDING PROTEIN LIVF"/>
    <property type="match status" value="1"/>
</dbReference>
<dbReference type="EMBL" id="JASXSZ010000002">
    <property type="protein sequence ID" value="MDL9979331.1"/>
    <property type="molecule type" value="Genomic_DNA"/>
</dbReference>
<dbReference type="Pfam" id="PF00005">
    <property type="entry name" value="ABC_tran"/>
    <property type="match status" value="1"/>
</dbReference>
<comment type="caution">
    <text evidence="7">The sequence shown here is derived from an EMBL/GenBank/DDBJ whole genome shotgun (WGS) entry which is preliminary data.</text>
</comment>
<dbReference type="InterPro" id="IPR017871">
    <property type="entry name" value="ABC_transporter-like_CS"/>
</dbReference>
<keyword evidence="2" id="KW-0813">Transport</keyword>
<keyword evidence="3" id="KW-0547">Nucleotide-binding</keyword>